<evidence type="ECO:0000256" key="2">
    <source>
        <dbReference type="ARBA" id="ARBA00007362"/>
    </source>
</evidence>
<evidence type="ECO:0000313" key="9">
    <source>
        <dbReference type="EMBL" id="MEA3569062.1"/>
    </source>
</evidence>
<evidence type="ECO:0000259" key="8">
    <source>
        <dbReference type="Pfam" id="PF00892"/>
    </source>
</evidence>
<comment type="subcellular location">
    <subcellularLocation>
        <location evidence="1">Cell membrane</location>
        <topology evidence="1">Multi-pass membrane protein</topology>
    </subcellularLocation>
</comment>
<dbReference type="RefSeq" id="WP_009222855.1">
    <property type="nucleotide sequence ID" value="NZ_CBCSKM010000006.1"/>
</dbReference>
<feature type="transmembrane region" description="Helical" evidence="7">
    <location>
        <begin position="147"/>
        <end position="168"/>
    </location>
</feature>
<name>A0ABU5PH80_9BACL</name>
<dbReference type="EMBL" id="JAYERP010000001">
    <property type="protein sequence ID" value="MEA3569062.1"/>
    <property type="molecule type" value="Genomic_DNA"/>
</dbReference>
<reference evidence="9 10" key="1">
    <citation type="submission" date="2023-12" db="EMBL/GenBank/DDBJ databases">
        <title>Whole genome sequencing of Paenibacillus phoenicis isolated from the Phoenix Mars Lander spacecraft assembly facility.</title>
        <authorList>
            <person name="Garcia A."/>
            <person name="Venkateswaran K."/>
        </authorList>
    </citation>
    <scope>NUCLEOTIDE SEQUENCE [LARGE SCALE GENOMIC DNA]</scope>
    <source>
        <strain evidence="9 10">3PO2SA</strain>
    </source>
</reference>
<dbReference type="PANTHER" id="PTHR32322">
    <property type="entry name" value="INNER MEMBRANE TRANSPORTER"/>
    <property type="match status" value="1"/>
</dbReference>
<evidence type="ECO:0000256" key="1">
    <source>
        <dbReference type="ARBA" id="ARBA00004651"/>
    </source>
</evidence>
<keyword evidence="4 7" id="KW-0812">Transmembrane</keyword>
<feature type="transmembrane region" description="Helical" evidence="7">
    <location>
        <begin position="118"/>
        <end position="135"/>
    </location>
</feature>
<dbReference type="Proteomes" id="UP001292216">
    <property type="component" value="Unassembled WGS sequence"/>
</dbReference>
<evidence type="ECO:0000313" key="10">
    <source>
        <dbReference type="Proteomes" id="UP001292216"/>
    </source>
</evidence>
<feature type="transmembrane region" description="Helical" evidence="7">
    <location>
        <begin position="30"/>
        <end position="51"/>
    </location>
</feature>
<accession>A0ABU5PH80</accession>
<feature type="transmembrane region" description="Helical" evidence="7">
    <location>
        <begin position="175"/>
        <end position="198"/>
    </location>
</feature>
<organism evidence="9 10">
    <name type="scientific">Paenibacillus phoenicis</name>
    <dbReference type="NCBI Taxonomy" id="554117"/>
    <lineage>
        <taxon>Bacteria</taxon>
        <taxon>Bacillati</taxon>
        <taxon>Bacillota</taxon>
        <taxon>Bacilli</taxon>
        <taxon>Bacillales</taxon>
        <taxon>Paenibacillaceae</taxon>
        <taxon>Paenibacillus</taxon>
    </lineage>
</organism>
<keyword evidence="6 7" id="KW-0472">Membrane</keyword>
<dbReference type="InterPro" id="IPR037185">
    <property type="entry name" value="EmrE-like"/>
</dbReference>
<dbReference type="PANTHER" id="PTHR32322:SF18">
    <property type="entry name" value="S-ADENOSYLMETHIONINE_S-ADENOSYLHOMOCYSTEINE TRANSPORTER"/>
    <property type="match status" value="1"/>
</dbReference>
<dbReference type="InterPro" id="IPR000620">
    <property type="entry name" value="EamA_dom"/>
</dbReference>
<feature type="transmembrane region" description="Helical" evidence="7">
    <location>
        <begin position="271"/>
        <end position="289"/>
    </location>
</feature>
<feature type="transmembrane region" description="Helical" evidence="7">
    <location>
        <begin position="7"/>
        <end position="24"/>
    </location>
</feature>
<dbReference type="InterPro" id="IPR050638">
    <property type="entry name" value="AA-Vitamin_Transporters"/>
</dbReference>
<keyword evidence="5 7" id="KW-1133">Transmembrane helix</keyword>
<evidence type="ECO:0000256" key="3">
    <source>
        <dbReference type="ARBA" id="ARBA00022475"/>
    </source>
</evidence>
<feature type="transmembrane region" description="Helical" evidence="7">
    <location>
        <begin position="63"/>
        <end position="83"/>
    </location>
</feature>
<comment type="similarity">
    <text evidence="2">Belongs to the EamA transporter family.</text>
</comment>
<sequence length="318" mass="33837">MIVVNYLIVCLVFGTTFLAIKIGVDHAAPPFFSAGIRFFAAGAILFLWMVWRKKAEWTLLLRKEMLVTGALLTFGTFALLYWAEQYVTSGVAAVLSATGPLMILLLQMMVLRQKATGRAVLGIMIGLAGVMLLVLPNMVSVQAGPRWVIGCAAILTGEVMYSIGALYTKRVTENFAAVSPIALNAAQMIYGGLLLFLLSGFTERVTAGDLLEPTALGSLLYLTVVGSMVGHSLFYWLVAKTNPVFPSTWLYVSPLIAMTIGVLFYGETAGWFAVLGGVAIIAGTVLTNLDSLRQLLSRPARLTAQAAAEGGTGSAAGS</sequence>
<protein>
    <submittedName>
        <fullName evidence="9">EamA family transporter</fullName>
    </submittedName>
</protein>
<feature type="transmembrane region" description="Helical" evidence="7">
    <location>
        <begin position="218"/>
        <end position="237"/>
    </location>
</feature>
<proteinExistence type="inferred from homology"/>
<keyword evidence="3" id="KW-1003">Cell membrane</keyword>
<feature type="domain" description="EamA" evidence="8">
    <location>
        <begin position="149"/>
        <end position="288"/>
    </location>
</feature>
<evidence type="ECO:0000256" key="4">
    <source>
        <dbReference type="ARBA" id="ARBA00022692"/>
    </source>
</evidence>
<feature type="transmembrane region" description="Helical" evidence="7">
    <location>
        <begin position="89"/>
        <end position="106"/>
    </location>
</feature>
<dbReference type="SUPFAM" id="SSF103481">
    <property type="entry name" value="Multidrug resistance efflux transporter EmrE"/>
    <property type="match status" value="2"/>
</dbReference>
<feature type="domain" description="EamA" evidence="8">
    <location>
        <begin position="6"/>
        <end position="134"/>
    </location>
</feature>
<gene>
    <name evidence="9" type="ORF">U9M73_03525</name>
</gene>
<evidence type="ECO:0000256" key="6">
    <source>
        <dbReference type="ARBA" id="ARBA00023136"/>
    </source>
</evidence>
<evidence type="ECO:0000256" key="7">
    <source>
        <dbReference type="SAM" id="Phobius"/>
    </source>
</evidence>
<comment type="caution">
    <text evidence="9">The sequence shown here is derived from an EMBL/GenBank/DDBJ whole genome shotgun (WGS) entry which is preliminary data.</text>
</comment>
<keyword evidence="10" id="KW-1185">Reference proteome</keyword>
<feature type="transmembrane region" description="Helical" evidence="7">
    <location>
        <begin position="249"/>
        <end position="265"/>
    </location>
</feature>
<evidence type="ECO:0000256" key="5">
    <source>
        <dbReference type="ARBA" id="ARBA00022989"/>
    </source>
</evidence>
<dbReference type="Pfam" id="PF00892">
    <property type="entry name" value="EamA"/>
    <property type="match status" value="2"/>
</dbReference>